<dbReference type="AlphaFoldDB" id="A0A1G2CIL8"/>
<name>A0A1G2CIL8_9BACT</name>
<evidence type="ECO:0000313" key="2">
    <source>
        <dbReference type="Proteomes" id="UP000178348"/>
    </source>
</evidence>
<sequence length="117" mass="12738">MVVCICPEGLYAVGVDAVVGHIGLAVIDDSVPVPCIGKMGVRSKSVAIDERPRCYSFLYDRHKDRMVGIGTNNARPYLPGFPFFYAEKRHPPIGAASVYAMRLGTEIALINFHNAGE</sequence>
<dbReference type="EMBL" id="MHLB01000046">
    <property type="protein sequence ID" value="OGZ01215.1"/>
    <property type="molecule type" value="Genomic_DNA"/>
</dbReference>
<evidence type="ECO:0000313" key="1">
    <source>
        <dbReference type="EMBL" id="OGZ01215.1"/>
    </source>
</evidence>
<gene>
    <name evidence="1" type="ORF">A2946_03040</name>
</gene>
<dbReference type="Proteomes" id="UP000178348">
    <property type="component" value="Unassembled WGS sequence"/>
</dbReference>
<protein>
    <submittedName>
        <fullName evidence="1">Uncharacterized protein</fullName>
    </submittedName>
</protein>
<reference evidence="1 2" key="1">
    <citation type="journal article" date="2016" name="Nat. Commun.">
        <title>Thousands of microbial genomes shed light on interconnected biogeochemical processes in an aquifer system.</title>
        <authorList>
            <person name="Anantharaman K."/>
            <person name="Brown C.T."/>
            <person name="Hug L.A."/>
            <person name="Sharon I."/>
            <person name="Castelle C.J."/>
            <person name="Probst A.J."/>
            <person name="Thomas B.C."/>
            <person name="Singh A."/>
            <person name="Wilkins M.J."/>
            <person name="Karaoz U."/>
            <person name="Brodie E.L."/>
            <person name="Williams K.H."/>
            <person name="Hubbard S.S."/>
            <person name="Banfield J.F."/>
        </authorList>
    </citation>
    <scope>NUCLEOTIDE SEQUENCE [LARGE SCALE GENOMIC DNA]</scope>
</reference>
<comment type="caution">
    <text evidence="1">The sequence shown here is derived from an EMBL/GenBank/DDBJ whole genome shotgun (WGS) entry which is preliminary data.</text>
</comment>
<organism evidence="1 2">
    <name type="scientific">Candidatus Liptonbacteria bacterium RIFCSPLOWO2_01_FULL_53_13</name>
    <dbReference type="NCBI Taxonomy" id="1798651"/>
    <lineage>
        <taxon>Bacteria</taxon>
        <taxon>Candidatus Liptoniibacteriota</taxon>
    </lineage>
</organism>
<proteinExistence type="predicted"/>
<accession>A0A1G2CIL8</accession>